<keyword evidence="3" id="KW-1185">Reference proteome</keyword>
<feature type="transmembrane region" description="Helical" evidence="2">
    <location>
        <begin position="275"/>
        <end position="298"/>
    </location>
</feature>
<feature type="region of interest" description="Disordered" evidence="1">
    <location>
        <begin position="216"/>
        <end position="241"/>
    </location>
</feature>
<accession>A0AB39ZJ54</accession>
<name>A0AB39ZJ54_DROSZ</name>
<evidence type="ECO:0000256" key="2">
    <source>
        <dbReference type="SAM" id="Phobius"/>
    </source>
</evidence>
<dbReference type="RefSeq" id="XP_016936898.4">
    <property type="nucleotide sequence ID" value="XM_017081409.4"/>
</dbReference>
<dbReference type="PANTHER" id="PTHR39947:SF1">
    <property type="entry name" value="IP19862P"/>
    <property type="match status" value="1"/>
</dbReference>
<evidence type="ECO:0000313" key="3">
    <source>
        <dbReference type="Proteomes" id="UP001652628"/>
    </source>
</evidence>
<gene>
    <name evidence="4 5 6" type="primary">LOC108015139</name>
</gene>
<feature type="compositionally biased region" description="Low complexity" evidence="1">
    <location>
        <begin position="59"/>
        <end position="72"/>
    </location>
</feature>
<feature type="transmembrane region" description="Helical" evidence="2">
    <location>
        <begin position="405"/>
        <end position="428"/>
    </location>
</feature>
<keyword evidence="2" id="KW-1133">Transmembrane helix</keyword>
<dbReference type="RefSeq" id="XP_016936897.4">
    <property type="nucleotide sequence ID" value="XM_017081408.4"/>
</dbReference>
<dbReference type="Proteomes" id="UP001652628">
    <property type="component" value="Chromosome X"/>
</dbReference>
<reference evidence="4 5" key="1">
    <citation type="submission" date="2025-05" db="UniProtKB">
        <authorList>
            <consortium name="RefSeq"/>
        </authorList>
    </citation>
    <scope>IDENTIFICATION</scope>
</reference>
<feature type="transmembrane region" description="Helical" evidence="2">
    <location>
        <begin position="318"/>
        <end position="351"/>
    </location>
</feature>
<dbReference type="GeneID" id="108015139"/>
<proteinExistence type="predicted"/>
<evidence type="ECO:0000313" key="6">
    <source>
        <dbReference type="RefSeq" id="XP_016936898.4"/>
    </source>
</evidence>
<keyword evidence="2" id="KW-0812">Transmembrane</keyword>
<sequence length="592" mass="60234">MLKHASTSSSTAAAGTAAAGAISPLSTLLGGQLLRTAATSSSNINCNGNSNCNSNCNSNTNSNSSSNNHTASGGSGHNTPPVPLVETEAGTVATSSGGATTNGGSHSHSPTPAAAAVASTARNIHLRPPQPLNISALNASASSTLLTEGGSGGGGGGGGGRGCVGNSSTLLNIATPSTPLKPLTPLTPLTQLTPNGHFLGNGSVHHHTYTNQHILASSSSGHQQQQQQQQQQQPHVPAQTHSLSQVAHNYRNYSQLTPNPVRHKLPKAGPSPREALTSLGLLCLISLLLALLSLIFLLRISPNGREDAVSRGAGGEDFIVVYDVTLALGALSLSLNLCCLLVCAIQFLFAVKLREPAFEGRENQYLAKSSASRTCAVSGFFISIPVFLTGLILYTFSHFHSTPAIVTSLLIGVGIVFCGGAMVHNVFVWQREKTISYRGAPPGLSHNLSVISAGQLPVTLPMPLPLPLPPGPYHTYQGGAHQANHQGHLVPPSVTAVSPNHSHGSFNPLLLGGVGGGGGCCGGGGGAMGAVNSSFLVRPATATPPTPTPRALANSSCLAGGREASGSVSPGIPPTLDMSNITVLLHELSTLV</sequence>
<dbReference type="Pfam" id="PF15038">
    <property type="entry name" value="Jiraiya"/>
    <property type="match status" value="1"/>
</dbReference>
<dbReference type="InterPro" id="IPR029201">
    <property type="entry name" value="Jiraiya"/>
</dbReference>
<organism evidence="3 6">
    <name type="scientific">Drosophila suzukii</name>
    <name type="common">Spotted-wing drosophila fruit fly</name>
    <dbReference type="NCBI Taxonomy" id="28584"/>
    <lineage>
        <taxon>Eukaryota</taxon>
        <taxon>Metazoa</taxon>
        <taxon>Ecdysozoa</taxon>
        <taxon>Arthropoda</taxon>
        <taxon>Hexapoda</taxon>
        <taxon>Insecta</taxon>
        <taxon>Pterygota</taxon>
        <taxon>Neoptera</taxon>
        <taxon>Endopterygota</taxon>
        <taxon>Diptera</taxon>
        <taxon>Brachycera</taxon>
        <taxon>Muscomorpha</taxon>
        <taxon>Ephydroidea</taxon>
        <taxon>Drosophilidae</taxon>
        <taxon>Drosophila</taxon>
        <taxon>Sophophora</taxon>
    </lineage>
</organism>
<feature type="region of interest" description="Disordered" evidence="1">
    <location>
        <begin position="59"/>
        <end position="84"/>
    </location>
</feature>
<feature type="transmembrane region" description="Helical" evidence="2">
    <location>
        <begin position="371"/>
        <end position="393"/>
    </location>
</feature>
<evidence type="ECO:0000256" key="1">
    <source>
        <dbReference type="SAM" id="MobiDB-lite"/>
    </source>
</evidence>
<dbReference type="RefSeq" id="XP_016936896.4">
    <property type="nucleotide sequence ID" value="XM_017081407.4"/>
</dbReference>
<dbReference type="PANTHER" id="PTHR39947">
    <property type="entry name" value="IP19862P"/>
    <property type="match status" value="1"/>
</dbReference>
<evidence type="ECO:0000313" key="4">
    <source>
        <dbReference type="RefSeq" id="XP_016936896.4"/>
    </source>
</evidence>
<feature type="region of interest" description="Disordered" evidence="1">
    <location>
        <begin position="93"/>
        <end position="112"/>
    </location>
</feature>
<keyword evidence="2" id="KW-0472">Membrane</keyword>
<protein>
    <submittedName>
        <fullName evidence="4 5">Uncharacterized protein</fullName>
    </submittedName>
</protein>
<evidence type="ECO:0000313" key="5">
    <source>
        <dbReference type="RefSeq" id="XP_016936897.4"/>
    </source>
</evidence>
<feature type="compositionally biased region" description="Low complexity" evidence="1">
    <location>
        <begin position="223"/>
        <end position="233"/>
    </location>
</feature>